<dbReference type="EMBL" id="JAGRPV010000001">
    <property type="protein sequence ID" value="MDI4648516.1"/>
    <property type="molecule type" value="Genomic_DNA"/>
</dbReference>
<protein>
    <submittedName>
        <fullName evidence="1">DUF2634 domain-containing protein</fullName>
    </submittedName>
</protein>
<dbReference type="InterPro" id="IPR020288">
    <property type="entry name" value="Sheath_initiator"/>
</dbReference>
<accession>A0ABT6TNT5</accession>
<evidence type="ECO:0000313" key="2">
    <source>
        <dbReference type="Proteomes" id="UP001161691"/>
    </source>
</evidence>
<gene>
    <name evidence="1" type="ORF">KB449_26415</name>
</gene>
<dbReference type="Pfam" id="PF10934">
    <property type="entry name" value="Sheath_initiator"/>
    <property type="match status" value="1"/>
</dbReference>
<dbReference type="RefSeq" id="WP_282911223.1">
    <property type="nucleotide sequence ID" value="NZ_JAGRPV010000001.1"/>
</dbReference>
<dbReference type="Proteomes" id="UP001161691">
    <property type="component" value="Unassembled WGS sequence"/>
</dbReference>
<name>A0ABT6TNT5_9BACL</name>
<evidence type="ECO:0000313" key="1">
    <source>
        <dbReference type="EMBL" id="MDI4648516.1"/>
    </source>
</evidence>
<organism evidence="1 2">
    <name type="scientific">Cohnella hashimotonis</name>
    <dbReference type="NCBI Taxonomy" id="2826895"/>
    <lineage>
        <taxon>Bacteria</taxon>
        <taxon>Bacillati</taxon>
        <taxon>Bacillota</taxon>
        <taxon>Bacilli</taxon>
        <taxon>Bacillales</taxon>
        <taxon>Paenibacillaceae</taxon>
        <taxon>Cohnella</taxon>
    </lineage>
</organism>
<proteinExistence type="predicted"/>
<comment type="caution">
    <text evidence="1">The sequence shown here is derived from an EMBL/GenBank/DDBJ whole genome shotgun (WGS) entry which is preliminary data.</text>
</comment>
<reference evidence="1" key="1">
    <citation type="submission" date="2023-04" db="EMBL/GenBank/DDBJ databases">
        <title>Comparative genomic analysis of Cohnella hashimotonis sp. nov., isolated from the International Space Station.</title>
        <authorList>
            <person name="Venkateswaran K."/>
            <person name="Simpson A."/>
        </authorList>
    </citation>
    <scope>NUCLEOTIDE SEQUENCE</scope>
    <source>
        <strain evidence="1">F6_2S_P_1</strain>
    </source>
</reference>
<keyword evidence="2" id="KW-1185">Reference proteome</keyword>
<sequence length="151" mass="16526">MADLFPTATIGAEVLPDETEASGASFGRSWKFDFETGEFVQTPTGRIAVAQDTDAWLEWCRKALATERYRHLVYSRLYGQEFESLIGLGLSRAAVESEIARIASETLLADPRTARVGTFSFSWEADACRFACSVTSVRDEAGTIEGSVVSL</sequence>